<protein>
    <submittedName>
        <fullName evidence="5">Ion_trans_2 domain-containing protein</fullName>
    </submittedName>
</protein>
<keyword evidence="1" id="KW-0472">Membrane</keyword>
<feature type="domain" description="Potassium channel" evidence="2">
    <location>
        <begin position="217"/>
        <end position="282"/>
    </location>
</feature>
<gene>
    <name evidence="3" type="ORF">SBAD_LOCUS10205</name>
</gene>
<evidence type="ECO:0000313" key="3">
    <source>
        <dbReference type="EMBL" id="VDP29855.1"/>
    </source>
</evidence>
<evidence type="ECO:0000313" key="5">
    <source>
        <dbReference type="WBParaSite" id="SBAD_0001056901-mRNA-1"/>
    </source>
</evidence>
<feature type="transmembrane region" description="Helical" evidence="1">
    <location>
        <begin position="210"/>
        <end position="227"/>
    </location>
</feature>
<dbReference type="InterPro" id="IPR015449">
    <property type="entry name" value="K_chnl_Ca-activ_SK"/>
</dbReference>
<dbReference type="Pfam" id="PF03530">
    <property type="entry name" value="SK_channel"/>
    <property type="match status" value="1"/>
</dbReference>
<proteinExistence type="predicted"/>
<reference evidence="3 4" key="2">
    <citation type="submission" date="2018-11" db="EMBL/GenBank/DDBJ databases">
        <authorList>
            <consortium name="Pathogen Informatics"/>
        </authorList>
    </citation>
    <scope>NUCLEOTIDE SEQUENCE [LARGE SCALE GENOMIC DNA]</scope>
</reference>
<dbReference type="PANTHER" id="PTHR10153">
    <property type="entry name" value="SMALL CONDUCTANCE CALCIUM-ACTIVATED POTASSIUM CHANNEL"/>
    <property type="match status" value="1"/>
</dbReference>
<keyword evidence="1" id="KW-1133">Transmembrane helix</keyword>
<reference evidence="5" key="1">
    <citation type="submission" date="2016-06" db="UniProtKB">
        <authorList>
            <consortium name="WormBaseParasite"/>
        </authorList>
    </citation>
    <scope>IDENTIFICATION</scope>
</reference>
<dbReference type="Proteomes" id="UP000270296">
    <property type="component" value="Unassembled WGS sequence"/>
</dbReference>
<dbReference type="GO" id="GO:0016286">
    <property type="term" value="F:small conductance calcium-activated potassium channel activity"/>
    <property type="evidence" value="ECO:0007669"/>
    <property type="project" value="InterPro"/>
</dbReference>
<dbReference type="Pfam" id="PF07885">
    <property type="entry name" value="Ion_trans_2"/>
    <property type="match status" value="1"/>
</dbReference>
<evidence type="ECO:0000259" key="2">
    <source>
        <dbReference type="Pfam" id="PF07885"/>
    </source>
</evidence>
<dbReference type="GO" id="GO:0016020">
    <property type="term" value="C:membrane"/>
    <property type="evidence" value="ECO:0007669"/>
    <property type="project" value="InterPro"/>
</dbReference>
<evidence type="ECO:0000256" key="1">
    <source>
        <dbReference type="SAM" id="Phobius"/>
    </source>
</evidence>
<sequence length="373" mass="41773">MTVRMNPRPSCHPQVSYRLAKRRQIFECRRRTADCSLIFATCGIALMIVENELTAAKVYNTGSISSHVIKFFILVSTCLLLGTIVIYHGLEIKMFMIDNSCEDWRLAVDIGRVWRICVELLVCAICPIPGNFAVASARHADDGNGTDVPPLSVDVFLSIAMFGRLYLIFRAMLLHSRLYTDTASRSIGALNRIKFTTGFILKTLTTARPGTVLLVFTLCFWTVAAWIMNRVAELSYAMDDSKKHQNYLNSLWLIAITSLTVGYGDIVPSTYCGRTISGMATSSLVVAVVARKLELSRAEKHVNNFMFDSKLTKQVLRYTVSTQKMHCESFKHDVKSTHCLSSLKHFALVLGLNQSVSRIFESLFDKVNKGISL</sequence>
<dbReference type="SUPFAM" id="SSF81324">
    <property type="entry name" value="Voltage-gated potassium channels"/>
    <property type="match status" value="1"/>
</dbReference>
<dbReference type="OrthoDB" id="73653at2759"/>
<accession>A0A183J2V7</accession>
<dbReference type="EMBL" id="UZAM01013762">
    <property type="protein sequence ID" value="VDP29855.1"/>
    <property type="molecule type" value="Genomic_DNA"/>
</dbReference>
<feature type="transmembrane region" description="Helical" evidence="1">
    <location>
        <begin position="113"/>
        <end position="135"/>
    </location>
</feature>
<dbReference type="Gene3D" id="1.10.287.70">
    <property type="match status" value="2"/>
</dbReference>
<feature type="transmembrane region" description="Helical" evidence="1">
    <location>
        <begin position="247"/>
        <end position="266"/>
    </location>
</feature>
<keyword evidence="1" id="KW-0812">Transmembrane</keyword>
<dbReference type="AlphaFoldDB" id="A0A183J2V7"/>
<evidence type="ECO:0000313" key="4">
    <source>
        <dbReference type="Proteomes" id="UP000270296"/>
    </source>
</evidence>
<name>A0A183J2V7_9BILA</name>
<feature type="transmembrane region" description="Helical" evidence="1">
    <location>
        <begin position="155"/>
        <end position="173"/>
    </location>
</feature>
<dbReference type="WBParaSite" id="SBAD_0001056901-mRNA-1">
    <property type="protein sequence ID" value="SBAD_0001056901-mRNA-1"/>
    <property type="gene ID" value="SBAD_0001056901"/>
</dbReference>
<dbReference type="PRINTS" id="PR01451">
    <property type="entry name" value="SKCHANNEL"/>
</dbReference>
<dbReference type="InterPro" id="IPR013099">
    <property type="entry name" value="K_chnl_dom"/>
</dbReference>
<keyword evidence="4" id="KW-1185">Reference proteome</keyword>
<feature type="transmembrane region" description="Helical" evidence="1">
    <location>
        <begin position="69"/>
        <end position="90"/>
    </location>
</feature>
<feature type="transmembrane region" description="Helical" evidence="1">
    <location>
        <begin position="31"/>
        <end position="49"/>
    </location>
</feature>
<organism evidence="5">
    <name type="scientific">Soboliphyme baturini</name>
    <dbReference type="NCBI Taxonomy" id="241478"/>
    <lineage>
        <taxon>Eukaryota</taxon>
        <taxon>Metazoa</taxon>
        <taxon>Ecdysozoa</taxon>
        <taxon>Nematoda</taxon>
        <taxon>Enoplea</taxon>
        <taxon>Dorylaimia</taxon>
        <taxon>Dioctophymatida</taxon>
        <taxon>Dioctophymatoidea</taxon>
        <taxon>Soboliphymatidae</taxon>
        <taxon>Soboliphyme</taxon>
    </lineage>
</organism>